<evidence type="ECO:0000313" key="2">
    <source>
        <dbReference type="EMBL" id="PVE11499.1"/>
    </source>
</evidence>
<dbReference type="GeneID" id="95540571"/>
<dbReference type="GO" id="GO:0003677">
    <property type="term" value="F:DNA binding"/>
    <property type="evidence" value="ECO:0007669"/>
    <property type="project" value="TreeGrafter"/>
</dbReference>
<dbReference type="GO" id="GO:0010288">
    <property type="term" value="P:response to lead ion"/>
    <property type="evidence" value="ECO:0007669"/>
    <property type="project" value="TreeGrafter"/>
</dbReference>
<dbReference type="GO" id="GO:0046686">
    <property type="term" value="P:response to cadmium ion"/>
    <property type="evidence" value="ECO:0007669"/>
    <property type="project" value="TreeGrafter"/>
</dbReference>
<dbReference type="PRINTS" id="PR00778">
    <property type="entry name" value="HTHARSR"/>
</dbReference>
<dbReference type="PROSITE" id="PS50987">
    <property type="entry name" value="HTH_ARSR_2"/>
    <property type="match status" value="1"/>
</dbReference>
<dbReference type="EMBL" id="AZSP01000137">
    <property type="protein sequence ID" value="PVE11499.1"/>
    <property type="molecule type" value="Genomic_DNA"/>
</dbReference>
<dbReference type="InterPro" id="IPR011991">
    <property type="entry name" value="ArsR-like_HTH"/>
</dbReference>
<name>A0A2T7T8K7_9ACTN</name>
<dbReference type="InterPro" id="IPR001845">
    <property type="entry name" value="HTH_ArsR_DNA-bd_dom"/>
</dbReference>
<comment type="caution">
    <text evidence="2">The sequence shown here is derived from an EMBL/GenBank/DDBJ whole genome shotgun (WGS) entry which is preliminary data.</text>
</comment>
<dbReference type="STRING" id="1440053.GCA_000718095_05000"/>
<dbReference type="SMART" id="SM00418">
    <property type="entry name" value="HTH_ARSR"/>
    <property type="match status" value="1"/>
</dbReference>
<sequence>MSHTSGPAVAVNAAALARVGTALADENRRRLLLALLEAPAYPSDLAERLSMTRGNVSNHLSCLRGCGLVRTVAVGRRVRYELADPKLAHALADLAALVLLVDPQDTSEQTCAPDDYSCAADEALTEDPEIRHG</sequence>
<dbReference type="GO" id="GO:0032791">
    <property type="term" value="F:lead ion binding"/>
    <property type="evidence" value="ECO:0007669"/>
    <property type="project" value="TreeGrafter"/>
</dbReference>
<feature type="domain" description="HTH arsR-type" evidence="1">
    <location>
        <begin position="8"/>
        <end position="102"/>
    </location>
</feature>
<dbReference type="InterPro" id="IPR036390">
    <property type="entry name" value="WH_DNA-bd_sf"/>
</dbReference>
<organism evidence="2 3">
    <name type="scientific">Streptomyces scopuliridis RB72</name>
    <dbReference type="NCBI Taxonomy" id="1440053"/>
    <lineage>
        <taxon>Bacteria</taxon>
        <taxon>Bacillati</taxon>
        <taxon>Actinomycetota</taxon>
        <taxon>Actinomycetes</taxon>
        <taxon>Kitasatosporales</taxon>
        <taxon>Streptomycetaceae</taxon>
        <taxon>Streptomyces</taxon>
    </lineage>
</organism>
<dbReference type="PANTHER" id="PTHR39168">
    <property type="entry name" value="TRANSCRIPTIONAL REGULATOR-RELATED"/>
    <property type="match status" value="1"/>
</dbReference>
<dbReference type="RefSeq" id="WP_240627656.1">
    <property type="nucleotide sequence ID" value="NZ_AZSP01000137.1"/>
</dbReference>
<accession>A0A2T7T8K7</accession>
<gene>
    <name evidence="2" type="ORF">Y717_02800</name>
</gene>
<reference evidence="2 3" key="1">
    <citation type="submission" date="2013-12" db="EMBL/GenBank/DDBJ databases">
        <title>Annotated genome of Streptomyces scopuliridis.</title>
        <authorList>
            <person name="Olson J.B."/>
        </authorList>
    </citation>
    <scope>NUCLEOTIDE SEQUENCE [LARGE SCALE GENOMIC DNA]</scope>
    <source>
        <strain evidence="2 3">RB72</strain>
    </source>
</reference>
<dbReference type="CDD" id="cd00090">
    <property type="entry name" value="HTH_ARSR"/>
    <property type="match status" value="1"/>
</dbReference>
<dbReference type="Proteomes" id="UP000245992">
    <property type="component" value="Unassembled WGS sequence"/>
</dbReference>
<dbReference type="Pfam" id="PF01022">
    <property type="entry name" value="HTH_5"/>
    <property type="match status" value="1"/>
</dbReference>
<dbReference type="Gene3D" id="1.10.10.10">
    <property type="entry name" value="Winged helix-like DNA-binding domain superfamily/Winged helix DNA-binding domain"/>
    <property type="match status" value="1"/>
</dbReference>
<dbReference type="GO" id="GO:0003700">
    <property type="term" value="F:DNA-binding transcription factor activity"/>
    <property type="evidence" value="ECO:0007669"/>
    <property type="project" value="InterPro"/>
</dbReference>
<dbReference type="AlphaFoldDB" id="A0A2T7T8K7"/>
<dbReference type="InterPro" id="IPR036388">
    <property type="entry name" value="WH-like_DNA-bd_sf"/>
</dbReference>
<evidence type="ECO:0000259" key="1">
    <source>
        <dbReference type="PROSITE" id="PS50987"/>
    </source>
</evidence>
<dbReference type="SUPFAM" id="SSF46785">
    <property type="entry name" value="Winged helix' DNA-binding domain"/>
    <property type="match status" value="1"/>
</dbReference>
<dbReference type="InterPro" id="IPR052543">
    <property type="entry name" value="HTH_Metal-responsive_Reg"/>
</dbReference>
<dbReference type="PANTHER" id="PTHR39168:SF2">
    <property type="entry name" value="HTH-TYPE TRANSCRIPTIONAL REGULATOR CMTR"/>
    <property type="match status" value="1"/>
</dbReference>
<dbReference type="NCBIfam" id="NF033788">
    <property type="entry name" value="HTH_metalloreg"/>
    <property type="match status" value="1"/>
</dbReference>
<keyword evidence="3" id="KW-1185">Reference proteome</keyword>
<dbReference type="GO" id="GO:0097063">
    <property type="term" value="F:cadmium ion sensor activity"/>
    <property type="evidence" value="ECO:0007669"/>
    <property type="project" value="TreeGrafter"/>
</dbReference>
<evidence type="ECO:0000313" key="3">
    <source>
        <dbReference type="Proteomes" id="UP000245992"/>
    </source>
</evidence>
<proteinExistence type="predicted"/>
<protein>
    <submittedName>
        <fullName evidence="2">ArsR family transcriptional regulator</fullName>
    </submittedName>
</protein>